<evidence type="ECO:0000313" key="1">
    <source>
        <dbReference type="EMBL" id="AQK50973.1"/>
    </source>
</evidence>
<sequence>DHFLYATGDLWASLICIAFLWHTKRPDEKIASHQTWRSGIRFCNCPSFGAKSLGSSSLSFGLRISGLLISTFDKDLFG</sequence>
<gene>
    <name evidence="1" type="ORF">ZEAMMB73_Zm00001d049638</name>
</gene>
<reference evidence="1" key="1">
    <citation type="submission" date="2015-12" db="EMBL/GenBank/DDBJ databases">
        <title>Update maize B73 reference genome by single molecule sequencing technologies.</title>
        <authorList>
            <consortium name="Maize Genome Sequencing Project"/>
            <person name="Ware D."/>
        </authorList>
    </citation>
    <scope>NUCLEOTIDE SEQUENCE</scope>
    <source>
        <tissue evidence="1">Seedling</tissue>
    </source>
</reference>
<dbReference type="EMBL" id="CM000780">
    <property type="protein sequence ID" value="AQK50973.1"/>
    <property type="molecule type" value="Genomic_DNA"/>
</dbReference>
<name>A0A1D6PWR3_MAIZE</name>
<dbReference type="AlphaFoldDB" id="A0A1D6PWR3"/>
<proteinExistence type="predicted"/>
<organism evidence="1">
    <name type="scientific">Zea mays</name>
    <name type="common">Maize</name>
    <dbReference type="NCBI Taxonomy" id="4577"/>
    <lineage>
        <taxon>Eukaryota</taxon>
        <taxon>Viridiplantae</taxon>
        <taxon>Streptophyta</taxon>
        <taxon>Embryophyta</taxon>
        <taxon>Tracheophyta</taxon>
        <taxon>Spermatophyta</taxon>
        <taxon>Magnoliopsida</taxon>
        <taxon>Liliopsida</taxon>
        <taxon>Poales</taxon>
        <taxon>Poaceae</taxon>
        <taxon>PACMAD clade</taxon>
        <taxon>Panicoideae</taxon>
        <taxon>Andropogonodae</taxon>
        <taxon>Andropogoneae</taxon>
        <taxon>Tripsacinae</taxon>
        <taxon>Zea</taxon>
    </lineage>
</organism>
<accession>A0A1D6PWR3</accession>
<feature type="non-terminal residue" evidence="1">
    <location>
        <position position="1"/>
    </location>
</feature>
<protein>
    <submittedName>
        <fullName evidence="1">Transcription factor GTE8</fullName>
    </submittedName>
</protein>